<reference evidence="3" key="1">
    <citation type="submission" date="2016-06" db="UniProtKB">
        <authorList>
            <consortium name="WormBaseParasite"/>
        </authorList>
    </citation>
    <scope>IDENTIFICATION</scope>
</reference>
<evidence type="ECO:0000313" key="1">
    <source>
        <dbReference type="EMBL" id="VDP31835.1"/>
    </source>
</evidence>
<dbReference type="PROSITE" id="PS51257">
    <property type="entry name" value="PROKAR_LIPOPROTEIN"/>
    <property type="match status" value="1"/>
</dbReference>
<keyword evidence="2" id="KW-1185">Reference proteome</keyword>
<accession>A0A183A214</accession>
<sequence>MWGRAQWETGIKREADFSASYHAVNGLVTGCVNNDAVCQKTARKGGILLTRRFMVQERAQKVFKRVVGAFDEAVTFGTMRCRARFPGFQKVTELPNKQDIKVGALVVV</sequence>
<dbReference type="AlphaFoldDB" id="A0A183A214"/>
<dbReference type="Proteomes" id="UP000272942">
    <property type="component" value="Unassembled WGS sequence"/>
</dbReference>
<proteinExistence type="predicted"/>
<gene>
    <name evidence="1" type="ORF">ECPE_LOCUS999</name>
</gene>
<organism evidence="3">
    <name type="scientific">Echinostoma caproni</name>
    <dbReference type="NCBI Taxonomy" id="27848"/>
    <lineage>
        <taxon>Eukaryota</taxon>
        <taxon>Metazoa</taxon>
        <taxon>Spiralia</taxon>
        <taxon>Lophotrochozoa</taxon>
        <taxon>Platyhelminthes</taxon>
        <taxon>Trematoda</taxon>
        <taxon>Digenea</taxon>
        <taxon>Plagiorchiida</taxon>
        <taxon>Echinostomata</taxon>
        <taxon>Echinostomatoidea</taxon>
        <taxon>Echinostomatidae</taxon>
        <taxon>Echinostoma</taxon>
    </lineage>
</organism>
<name>A0A183A214_9TREM</name>
<evidence type="ECO:0000313" key="2">
    <source>
        <dbReference type="Proteomes" id="UP000272942"/>
    </source>
</evidence>
<protein>
    <submittedName>
        <fullName evidence="3">Transposase</fullName>
    </submittedName>
</protein>
<dbReference type="WBParaSite" id="ECPE_0000099901-mRNA-1">
    <property type="protein sequence ID" value="ECPE_0000099901-mRNA-1"/>
    <property type="gene ID" value="ECPE_0000099901"/>
</dbReference>
<evidence type="ECO:0000313" key="3">
    <source>
        <dbReference type="WBParaSite" id="ECPE_0000099901-mRNA-1"/>
    </source>
</evidence>
<dbReference type="EMBL" id="UZAN01004585">
    <property type="protein sequence ID" value="VDP31835.1"/>
    <property type="molecule type" value="Genomic_DNA"/>
</dbReference>
<reference evidence="1 2" key="2">
    <citation type="submission" date="2018-11" db="EMBL/GenBank/DDBJ databases">
        <authorList>
            <consortium name="Pathogen Informatics"/>
        </authorList>
    </citation>
    <scope>NUCLEOTIDE SEQUENCE [LARGE SCALE GENOMIC DNA]</scope>
    <source>
        <strain evidence="1 2">Egypt</strain>
    </source>
</reference>